<proteinExistence type="predicted"/>
<sequence length="55" mass="6257">MFLQIAILWLITYATEYISSEIILQDCIEKNSIISQVIIKGPQSKLAIPLFALFD</sequence>
<evidence type="ECO:0000313" key="2">
    <source>
        <dbReference type="Proteomes" id="UP000004335"/>
    </source>
</evidence>
<evidence type="ECO:0000313" key="1">
    <source>
        <dbReference type="EMBL" id="EGC14841.1"/>
    </source>
</evidence>
<dbReference type="EMBL" id="ACGX02000007">
    <property type="protein sequence ID" value="EGC14841.1"/>
    <property type="molecule type" value="Genomic_DNA"/>
</dbReference>
<dbReference type="Proteomes" id="UP000004335">
    <property type="component" value="Unassembled WGS sequence"/>
</dbReference>
<dbReference type="AlphaFoldDB" id="A0A828RK45"/>
<name>A0A828RK45_LIMRT</name>
<reference evidence="1 2" key="1">
    <citation type="submission" date="2011-01" db="EMBL/GenBank/DDBJ databases">
        <authorList>
            <person name="Muzny D."/>
            <person name="Qin X."/>
            <person name="Buhay C."/>
            <person name="Dugan-Rocha S."/>
            <person name="Ding Y."/>
            <person name="Chen G."/>
            <person name="Hawes A."/>
            <person name="Holder M."/>
            <person name="Jhangiani S."/>
            <person name="Johnson A."/>
            <person name="Khan Z."/>
            <person name="Li Z."/>
            <person name="Liu W."/>
            <person name="Liu X."/>
            <person name="Perez L."/>
            <person name="Shen H."/>
            <person name="Wang Q."/>
            <person name="Watt J."/>
            <person name="Xi L."/>
            <person name="Xin Y."/>
            <person name="Zhou J."/>
            <person name="Deng J."/>
            <person name="Jiang H."/>
            <person name="Liu Y."/>
            <person name="Qu J."/>
            <person name="Song X.-Z."/>
            <person name="Zhang L."/>
            <person name="Villasana D."/>
            <person name="Johnson A."/>
            <person name="Liu J."/>
            <person name="Liyanage D."/>
            <person name="Lorensuhewa L."/>
            <person name="Robinson T."/>
            <person name="Song A."/>
            <person name="Song B.-B."/>
            <person name="Dinh H."/>
            <person name="Thornton R."/>
            <person name="Coyle M."/>
            <person name="Francisco L."/>
            <person name="Jackson L."/>
            <person name="Javaid M."/>
            <person name="Korchina V."/>
            <person name="Kovar C."/>
            <person name="Mata R."/>
            <person name="Mathew T."/>
            <person name="Ngo R."/>
            <person name="Nguyen L."/>
            <person name="Nguyen N."/>
            <person name="Okwuonu G."/>
            <person name="Ongeri F."/>
            <person name="Pham C."/>
            <person name="Simmons D."/>
            <person name="Wilczek-Boney K."/>
            <person name="Hale W."/>
            <person name="Jakkamsetti A."/>
            <person name="Pham P."/>
            <person name="Ruth R."/>
            <person name="San Lucas F."/>
            <person name="Warren J."/>
            <person name="Zhang J."/>
            <person name="Zhao Z."/>
            <person name="Zhou C."/>
            <person name="Zhu D."/>
            <person name="Lee S."/>
            <person name="Bess C."/>
            <person name="Blankenburg K."/>
            <person name="Forbes L."/>
            <person name="Fu Q."/>
            <person name="Gubbala S."/>
            <person name="Hirani K."/>
            <person name="Jayaseelan J.C."/>
            <person name="Lara F."/>
            <person name="Munidasa M."/>
            <person name="Palculict T."/>
            <person name="Patil S."/>
            <person name="Pu L.-L."/>
            <person name="Saada N."/>
            <person name="Tang L."/>
            <person name="Weissenberger G."/>
            <person name="Zhu Y."/>
            <person name="Hemphill L."/>
            <person name="Shang Y."/>
            <person name="Youmans B."/>
            <person name="Ayvaz T."/>
            <person name="Ross M."/>
            <person name="Santibanez J."/>
            <person name="Aqrawi P."/>
            <person name="Gross S."/>
            <person name="Joshi V."/>
            <person name="Fowler G."/>
            <person name="Nazareth L."/>
            <person name="Reid J."/>
            <person name="Worley K."/>
            <person name="Petrosino J."/>
            <person name="Highlander S."/>
            <person name="Gibbs R."/>
        </authorList>
    </citation>
    <scope>NUCLEOTIDE SEQUENCE [LARGE SCALE GENOMIC DNA]</scope>
    <source>
        <strain evidence="1 2">MM4-1A</strain>
    </source>
</reference>
<comment type="caution">
    <text evidence="1">The sequence shown here is derived from an EMBL/GenBank/DDBJ whole genome shotgun (WGS) entry which is preliminary data.</text>
</comment>
<organism evidence="1 2">
    <name type="scientific">Limosilactobacillus reuteri MM4-1A</name>
    <dbReference type="NCBI Taxonomy" id="548485"/>
    <lineage>
        <taxon>Bacteria</taxon>
        <taxon>Bacillati</taxon>
        <taxon>Bacillota</taxon>
        <taxon>Bacilli</taxon>
        <taxon>Lactobacillales</taxon>
        <taxon>Lactobacillaceae</taxon>
        <taxon>Limosilactobacillus</taxon>
    </lineage>
</organism>
<protein>
    <submittedName>
        <fullName evidence="1">Uncharacterized protein</fullName>
    </submittedName>
</protein>
<accession>A0A828RK45</accession>
<gene>
    <name evidence="1" type="ORF">HMPREF0536_11978</name>
</gene>